<protein>
    <submittedName>
        <fullName evidence="1">Uncharacterized protein</fullName>
    </submittedName>
</protein>
<keyword evidence="2" id="KW-1185">Reference proteome</keyword>
<reference evidence="1 2" key="1">
    <citation type="submission" date="2022-11" db="EMBL/GenBank/DDBJ databases">
        <title>Minimal conservation of predation-associated metabolite biosynthetic gene clusters underscores biosynthetic potential of Myxococcota including descriptions for ten novel species: Archangium lansinium sp. nov., Myxococcus landrumus sp. nov., Nannocystis bai.</title>
        <authorList>
            <person name="Ahearne A."/>
            <person name="Stevens C."/>
            <person name="Dowd S."/>
        </authorList>
    </citation>
    <scope>NUCLEOTIDE SEQUENCE [LARGE SCALE GENOMIC DNA]</scope>
    <source>
        <strain evidence="1 2">NCWAL01</strain>
    </source>
</reference>
<comment type="caution">
    <text evidence="1">The sequence shown here is derived from an EMBL/GenBank/DDBJ whole genome shotgun (WGS) entry which is preliminary data.</text>
</comment>
<sequence length="306" mass="33277">MPDRSSFEELLFSFADPERALEGGFIAPSLSLAVRSRAWSFVPSGTHGQRDALKALSQPARDVTLSELPAGRHIVSFLSLGPDGGQLRVRDLGPRLSRSDGALQRGLNSALDTLHIPKPVAVISASVVALGLLHQFGTAQATRLGMTPSVSGTFLKRRLSTSLKLQSEPRFQNARADIAARIQLPELPLPVLRLEQFEVGGIATRTPEGLLLDTRWTNLRGRVSWLELSVGVHSSQAEPSLWMDFETGIQKEHYSVRAVVSRQWATARSRLLATATLRTGPVLSGLFLGSQDHVKNTFGLISMGTF</sequence>
<accession>A0ABT5DPX7</accession>
<gene>
    <name evidence="1" type="ORF">POL68_38555</name>
</gene>
<organism evidence="1 2">
    <name type="scientific">Stigmatella ashevillensis</name>
    <dbReference type="NCBI Taxonomy" id="2995309"/>
    <lineage>
        <taxon>Bacteria</taxon>
        <taxon>Pseudomonadati</taxon>
        <taxon>Myxococcota</taxon>
        <taxon>Myxococcia</taxon>
        <taxon>Myxococcales</taxon>
        <taxon>Cystobacterineae</taxon>
        <taxon>Archangiaceae</taxon>
        <taxon>Stigmatella</taxon>
    </lineage>
</organism>
<proteinExistence type="predicted"/>
<dbReference type="RefSeq" id="WP_272145063.1">
    <property type="nucleotide sequence ID" value="NZ_JAQNDM010000002.1"/>
</dbReference>
<dbReference type="EMBL" id="JAQNDM010000002">
    <property type="protein sequence ID" value="MDC0714421.1"/>
    <property type="molecule type" value="Genomic_DNA"/>
</dbReference>
<evidence type="ECO:0000313" key="2">
    <source>
        <dbReference type="Proteomes" id="UP001221838"/>
    </source>
</evidence>
<dbReference type="Proteomes" id="UP001221838">
    <property type="component" value="Unassembled WGS sequence"/>
</dbReference>
<evidence type="ECO:0000313" key="1">
    <source>
        <dbReference type="EMBL" id="MDC0714421.1"/>
    </source>
</evidence>
<name>A0ABT5DPX7_9BACT</name>